<dbReference type="PANTHER" id="PTHR23255:SF71">
    <property type="entry name" value="RECEPTOR PROTEIN SERINE_THREONINE KINASE"/>
    <property type="match status" value="1"/>
</dbReference>
<evidence type="ECO:0000313" key="12">
    <source>
        <dbReference type="Proteomes" id="UP000271098"/>
    </source>
</evidence>
<sequence>MGFFADQHLYAGSLKPTSTTDIPHSCTINFSKLEGQYVAGARPHVQPFDGMVDSDPTFEQMCRVVCVQGKRPLLEDEWKRDVIINIPCLKDICDLISECWSTNIDCRHTALRMKRKIRDTLLKYQMNIYQNSDLFKRDTRLPNAKGISSV</sequence>
<evidence type="ECO:0000256" key="10">
    <source>
        <dbReference type="ARBA" id="ARBA00023170"/>
    </source>
</evidence>
<evidence type="ECO:0000313" key="11">
    <source>
        <dbReference type="EMBL" id="VDN37864.1"/>
    </source>
</evidence>
<dbReference type="GO" id="GO:0043235">
    <property type="term" value="C:receptor complex"/>
    <property type="evidence" value="ECO:0007669"/>
    <property type="project" value="TreeGrafter"/>
</dbReference>
<reference evidence="11 12" key="2">
    <citation type="submission" date="2018-11" db="EMBL/GenBank/DDBJ databases">
        <authorList>
            <consortium name="Pathogen Informatics"/>
        </authorList>
    </citation>
    <scope>NUCLEOTIDE SEQUENCE [LARGE SCALE GENOMIC DNA]</scope>
</reference>
<evidence type="ECO:0000256" key="9">
    <source>
        <dbReference type="ARBA" id="ARBA00023136"/>
    </source>
</evidence>
<dbReference type="OrthoDB" id="69842at2759"/>
<keyword evidence="5" id="KW-0547">Nucleotide-binding</keyword>
<gene>
    <name evidence="11" type="ORF">GPUH_LOCUS21256</name>
</gene>
<evidence type="ECO:0000313" key="13">
    <source>
        <dbReference type="WBParaSite" id="GPUH_0002128101-mRNA-1"/>
    </source>
</evidence>
<organism evidence="13">
    <name type="scientific">Gongylonema pulchrum</name>
    <dbReference type="NCBI Taxonomy" id="637853"/>
    <lineage>
        <taxon>Eukaryota</taxon>
        <taxon>Metazoa</taxon>
        <taxon>Ecdysozoa</taxon>
        <taxon>Nematoda</taxon>
        <taxon>Chromadorea</taxon>
        <taxon>Rhabditida</taxon>
        <taxon>Spirurina</taxon>
        <taxon>Spiruromorpha</taxon>
        <taxon>Spiruroidea</taxon>
        <taxon>Gongylonematidae</taxon>
        <taxon>Gongylonema</taxon>
    </lineage>
</organism>
<dbReference type="EMBL" id="UYRT01092164">
    <property type="protein sequence ID" value="VDN37864.1"/>
    <property type="molecule type" value="Genomic_DNA"/>
</dbReference>
<reference evidence="13" key="1">
    <citation type="submission" date="2016-06" db="UniProtKB">
        <authorList>
            <consortium name="WormBaseParasite"/>
        </authorList>
    </citation>
    <scope>IDENTIFICATION</scope>
</reference>
<dbReference type="GO" id="GO:0005524">
    <property type="term" value="F:ATP binding"/>
    <property type="evidence" value="ECO:0007669"/>
    <property type="project" value="UniProtKB-KW"/>
</dbReference>
<keyword evidence="9" id="KW-0472">Membrane</keyword>
<dbReference type="InterPro" id="IPR000333">
    <property type="entry name" value="TGFB_receptor"/>
</dbReference>
<keyword evidence="4" id="KW-0812">Transmembrane</keyword>
<name>A0A183EJW5_9BILA</name>
<dbReference type="Proteomes" id="UP000271098">
    <property type="component" value="Unassembled WGS sequence"/>
</dbReference>
<dbReference type="GO" id="GO:0071363">
    <property type="term" value="P:cellular response to growth factor stimulus"/>
    <property type="evidence" value="ECO:0007669"/>
    <property type="project" value="TreeGrafter"/>
</dbReference>
<evidence type="ECO:0000256" key="4">
    <source>
        <dbReference type="ARBA" id="ARBA00022692"/>
    </source>
</evidence>
<keyword evidence="7" id="KW-0067">ATP-binding</keyword>
<dbReference type="GO" id="GO:0005886">
    <property type="term" value="C:plasma membrane"/>
    <property type="evidence" value="ECO:0007669"/>
    <property type="project" value="TreeGrafter"/>
</dbReference>
<dbReference type="GO" id="GO:0004675">
    <property type="term" value="F:transmembrane receptor protein serine/threonine kinase activity"/>
    <property type="evidence" value="ECO:0007669"/>
    <property type="project" value="InterPro"/>
</dbReference>
<evidence type="ECO:0000256" key="2">
    <source>
        <dbReference type="ARBA" id="ARBA00022527"/>
    </source>
</evidence>
<dbReference type="WBParaSite" id="GPUH_0002128101-mRNA-1">
    <property type="protein sequence ID" value="GPUH_0002128101-mRNA-1"/>
    <property type="gene ID" value="GPUH_0002128101"/>
</dbReference>
<evidence type="ECO:0000256" key="7">
    <source>
        <dbReference type="ARBA" id="ARBA00022840"/>
    </source>
</evidence>
<proteinExistence type="predicted"/>
<evidence type="ECO:0000256" key="8">
    <source>
        <dbReference type="ARBA" id="ARBA00022989"/>
    </source>
</evidence>
<dbReference type="PANTHER" id="PTHR23255">
    <property type="entry name" value="TRANSFORMING GROWTH FACTOR-BETA RECEPTOR TYPE I AND II"/>
    <property type="match status" value="1"/>
</dbReference>
<evidence type="ECO:0000256" key="3">
    <source>
        <dbReference type="ARBA" id="ARBA00022679"/>
    </source>
</evidence>
<keyword evidence="12" id="KW-1185">Reference proteome</keyword>
<keyword evidence="10" id="KW-0675">Receptor</keyword>
<dbReference type="AlphaFoldDB" id="A0A183EJW5"/>
<keyword evidence="3" id="KW-0808">Transferase</keyword>
<keyword evidence="2" id="KW-0723">Serine/threonine-protein kinase</keyword>
<keyword evidence="8" id="KW-1133">Transmembrane helix</keyword>
<evidence type="ECO:0000256" key="1">
    <source>
        <dbReference type="ARBA" id="ARBA00004167"/>
    </source>
</evidence>
<dbReference type="Gene3D" id="1.10.510.10">
    <property type="entry name" value="Transferase(Phosphotransferase) domain 1"/>
    <property type="match status" value="1"/>
</dbReference>
<accession>A0A183EJW5</accession>
<evidence type="ECO:0000256" key="5">
    <source>
        <dbReference type="ARBA" id="ARBA00022741"/>
    </source>
</evidence>
<evidence type="ECO:0000256" key="6">
    <source>
        <dbReference type="ARBA" id="ARBA00022777"/>
    </source>
</evidence>
<protein>
    <submittedName>
        <fullName evidence="13">Protein kinase domain-containing protein</fullName>
    </submittedName>
</protein>
<comment type="subcellular location">
    <subcellularLocation>
        <location evidence="1">Membrane</location>
        <topology evidence="1">Single-pass membrane protein</topology>
    </subcellularLocation>
</comment>
<keyword evidence="6" id="KW-0418">Kinase</keyword>